<dbReference type="RefSeq" id="WP_183730975.1">
    <property type="nucleotide sequence ID" value="NZ_JACHID010000005.1"/>
</dbReference>
<gene>
    <name evidence="2" type="ORF">HNR37_001050</name>
</gene>
<comment type="caution">
    <text evidence="2">The sequence shown here is derived from an EMBL/GenBank/DDBJ whole genome shotgun (WGS) entry which is preliminary data.</text>
</comment>
<evidence type="ECO:0000313" key="3">
    <source>
        <dbReference type="Proteomes" id="UP000528322"/>
    </source>
</evidence>
<organism evidence="2 3">
    <name type="scientific">Desulfurispira natronophila</name>
    <dbReference type="NCBI Taxonomy" id="682562"/>
    <lineage>
        <taxon>Bacteria</taxon>
        <taxon>Pseudomonadati</taxon>
        <taxon>Chrysiogenota</taxon>
        <taxon>Chrysiogenia</taxon>
        <taxon>Chrysiogenales</taxon>
        <taxon>Chrysiogenaceae</taxon>
        <taxon>Desulfurispira</taxon>
    </lineage>
</organism>
<protein>
    <submittedName>
        <fullName evidence="2">Uncharacterized protein</fullName>
    </submittedName>
</protein>
<feature type="compositionally biased region" description="Basic and acidic residues" evidence="1">
    <location>
        <begin position="45"/>
        <end position="78"/>
    </location>
</feature>
<proteinExistence type="predicted"/>
<feature type="compositionally biased region" description="Basic and acidic residues" evidence="1">
    <location>
        <begin position="85"/>
        <end position="107"/>
    </location>
</feature>
<dbReference type="AlphaFoldDB" id="A0A7W8DGV4"/>
<name>A0A7W8DGV4_9BACT</name>
<keyword evidence="3" id="KW-1185">Reference proteome</keyword>
<evidence type="ECO:0000313" key="2">
    <source>
        <dbReference type="EMBL" id="MBB5021737.1"/>
    </source>
</evidence>
<feature type="region of interest" description="Disordered" evidence="1">
    <location>
        <begin position="45"/>
        <end position="107"/>
    </location>
</feature>
<evidence type="ECO:0000256" key="1">
    <source>
        <dbReference type="SAM" id="MobiDB-lite"/>
    </source>
</evidence>
<sequence>MSLNIGPVNHMQILAKINVAERLHDQLENRQRVVIDKIIAEKLQQEEKDRMQKVKQLDESERLGPQERDAREKDERQPVYRKKRQERDAESISEENRGHDGHIDYLA</sequence>
<accession>A0A7W8DGV4</accession>
<dbReference type="EMBL" id="JACHID010000005">
    <property type="protein sequence ID" value="MBB5021737.1"/>
    <property type="molecule type" value="Genomic_DNA"/>
</dbReference>
<reference evidence="2 3" key="1">
    <citation type="submission" date="2020-08" db="EMBL/GenBank/DDBJ databases">
        <title>Genomic Encyclopedia of Type Strains, Phase IV (KMG-IV): sequencing the most valuable type-strain genomes for metagenomic binning, comparative biology and taxonomic classification.</title>
        <authorList>
            <person name="Goeker M."/>
        </authorList>
    </citation>
    <scope>NUCLEOTIDE SEQUENCE [LARGE SCALE GENOMIC DNA]</scope>
    <source>
        <strain evidence="2 3">DSM 22071</strain>
    </source>
</reference>
<dbReference type="Proteomes" id="UP000528322">
    <property type="component" value="Unassembled WGS sequence"/>
</dbReference>